<comment type="caution">
    <text evidence="1">The sequence shown here is derived from an EMBL/GenBank/DDBJ whole genome shotgun (WGS) entry which is preliminary data.</text>
</comment>
<dbReference type="AlphaFoldDB" id="A0A2T0UH88"/>
<dbReference type="Pfam" id="PF00756">
    <property type="entry name" value="Esterase"/>
    <property type="match status" value="1"/>
</dbReference>
<dbReference type="InterPro" id="IPR000801">
    <property type="entry name" value="Esterase-like"/>
</dbReference>
<dbReference type="PANTHER" id="PTHR48098:SF1">
    <property type="entry name" value="DIACYLGLYCEROL ACYLTRANSFERASE_MYCOLYLTRANSFERASE AG85A"/>
    <property type="match status" value="1"/>
</dbReference>
<reference evidence="1 2" key="1">
    <citation type="submission" date="2018-03" db="EMBL/GenBank/DDBJ databases">
        <title>Genomic Encyclopedia of Type Strains, Phase III (KMG-III): the genomes of soil and plant-associated and newly described type strains.</title>
        <authorList>
            <person name="Whitman W."/>
        </authorList>
    </citation>
    <scope>NUCLEOTIDE SEQUENCE [LARGE SCALE GENOMIC DNA]</scope>
    <source>
        <strain evidence="1 2">CGMCC 4.7067</strain>
    </source>
</reference>
<dbReference type="PANTHER" id="PTHR48098">
    <property type="entry name" value="ENTEROCHELIN ESTERASE-RELATED"/>
    <property type="match status" value="1"/>
</dbReference>
<accession>A0A2T0UH88</accession>
<organism evidence="1 2">
    <name type="scientific">Glycomyces artemisiae</name>
    <dbReference type="NCBI Taxonomy" id="1076443"/>
    <lineage>
        <taxon>Bacteria</taxon>
        <taxon>Bacillati</taxon>
        <taxon>Actinomycetota</taxon>
        <taxon>Actinomycetes</taxon>
        <taxon>Glycomycetales</taxon>
        <taxon>Glycomycetaceae</taxon>
        <taxon>Glycomyces</taxon>
    </lineage>
</organism>
<protein>
    <submittedName>
        <fullName evidence="1">S-formylglutathione hydrolase FrmB</fullName>
    </submittedName>
</protein>
<dbReference type="GO" id="GO:0016747">
    <property type="term" value="F:acyltransferase activity, transferring groups other than amino-acyl groups"/>
    <property type="evidence" value="ECO:0007669"/>
    <property type="project" value="TreeGrafter"/>
</dbReference>
<dbReference type="Proteomes" id="UP000238176">
    <property type="component" value="Unassembled WGS sequence"/>
</dbReference>
<dbReference type="GO" id="GO:0016787">
    <property type="term" value="F:hydrolase activity"/>
    <property type="evidence" value="ECO:0007669"/>
    <property type="project" value="UniProtKB-KW"/>
</dbReference>
<dbReference type="SUPFAM" id="SSF53474">
    <property type="entry name" value="alpha/beta-Hydrolases"/>
    <property type="match status" value="1"/>
</dbReference>
<dbReference type="Gene3D" id="3.40.50.1820">
    <property type="entry name" value="alpha/beta hydrolase"/>
    <property type="match status" value="1"/>
</dbReference>
<keyword evidence="1" id="KW-0378">Hydrolase</keyword>
<keyword evidence="2" id="KW-1185">Reference proteome</keyword>
<evidence type="ECO:0000313" key="2">
    <source>
        <dbReference type="Proteomes" id="UP000238176"/>
    </source>
</evidence>
<dbReference type="OrthoDB" id="184858at2"/>
<name>A0A2T0UH88_9ACTN</name>
<dbReference type="EMBL" id="PVTJ01000007">
    <property type="protein sequence ID" value="PRY57313.1"/>
    <property type="molecule type" value="Genomic_DNA"/>
</dbReference>
<evidence type="ECO:0000313" key="1">
    <source>
        <dbReference type="EMBL" id="PRY57313.1"/>
    </source>
</evidence>
<dbReference type="RefSeq" id="WP_106365311.1">
    <property type="nucleotide sequence ID" value="NZ_PVTJ01000007.1"/>
</dbReference>
<gene>
    <name evidence="1" type="ORF">B0I28_107161</name>
</gene>
<dbReference type="InterPro" id="IPR029058">
    <property type="entry name" value="AB_hydrolase_fold"/>
</dbReference>
<sequence length="260" mass="28356">MAMIRYDYRSEVLELSTSLVVCLPDAAPPTGGYPVLYLLHGLSDDATMWVRKTALEEHLQACALPLLVVMPQAHRSYYTDEAHGIDHWTHVTAEVPAVVSRTFRISAERRDTYVAGLSMGGYGAMKWALREPERFGAAASFSGALGLAQRTADPRAAGALDGRLWDTIFDGRDVTGTEHDLLRLLDSAAGTALPPLRVTCGTDDPLLAENERFIASARRLGLDPAVDIGPGAHTWDYWDAQLRAFLEWLPAAADRGRAAP</sequence>
<dbReference type="InterPro" id="IPR050583">
    <property type="entry name" value="Mycobacterial_A85_antigen"/>
</dbReference>
<proteinExistence type="predicted"/>